<dbReference type="AlphaFoldDB" id="A0A5C6D365"/>
<evidence type="ECO:0000259" key="2">
    <source>
        <dbReference type="Pfam" id="PF00144"/>
    </source>
</evidence>
<dbReference type="OrthoDB" id="284523at2"/>
<organism evidence="3 4">
    <name type="scientific">Bythopirellula polymerisocia</name>
    <dbReference type="NCBI Taxonomy" id="2528003"/>
    <lineage>
        <taxon>Bacteria</taxon>
        <taxon>Pseudomonadati</taxon>
        <taxon>Planctomycetota</taxon>
        <taxon>Planctomycetia</taxon>
        <taxon>Pirellulales</taxon>
        <taxon>Lacipirellulaceae</taxon>
        <taxon>Bythopirellula</taxon>
    </lineage>
</organism>
<dbReference type="InterPro" id="IPR050491">
    <property type="entry name" value="AmpC-like"/>
</dbReference>
<evidence type="ECO:0000313" key="4">
    <source>
        <dbReference type="Proteomes" id="UP000318437"/>
    </source>
</evidence>
<name>A0A5C6D365_9BACT</name>
<dbReference type="EMBL" id="SJPS01000001">
    <property type="protein sequence ID" value="TWU29299.1"/>
    <property type="molecule type" value="Genomic_DNA"/>
</dbReference>
<keyword evidence="4" id="KW-1185">Reference proteome</keyword>
<dbReference type="InterPro" id="IPR012338">
    <property type="entry name" value="Beta-lactam/transpept-like"/>
</dbReference>
<dbReference type="Pfam" id="PF00144">
    <property type="entry name" value="Beta-lactamase"/>
    <property type="match status" value="1"/>
</dbReference>
<dbReference type="InterPro" id="IPR001466">
    <property type="entry name" value="Beta-lactam-related"/>
</dbReference>
<feature type="chain" id="PRO_5023034414" evidence="1">
    <location>
        <begin position="22"/>
        <end position="455"/>
    </location>
</feature>
<dbReference type="Proteomes" id="UP000318437">
    <property type="component" value="Unassembled WGS sequence"/>
</dbReference>
<proteinExistence type="predicted"/>
<feature type="signal peptide" evidence="1">
    <location>
        <begin position="1"/>
        <end position="21"/>
    </location>
</feature>
<dbReference type="RefSeq" id="WP_146447348.1">
    <property type="nucleotide sequence ID" value="NZ_SJPS01000001.1"/>
</dbReference>
<feature type="domain" description="Beta-lactamase-related" evidence="2">
    <location>
        <begin position="42"/>
        <end position="341"/>
    </location>
</feature>
<reference evidence="3 4" key="1">
    <citation type="submission" date="2019-02" db="EMBL/GenBank/DDBJ databases">
        <title>Deep-cultivation of Planctomycetes and their phenomic and genomic characterization uncovers novel biology.</title>
        <authorList>
            <person name="Wiegand S."/>
            <person name="Jogler M."/>
            <person name="Boedeker C."/>
            <person name="Pinto D."/>
            <person name="Vollmers J."/>
            <person name="Rivas-Marin E."/>
            <person name="Kohn T."/>
            <person name="Peeters S.H."/>
            <person name="Heuer A."/>
            <person name="Rast P."/>
            <person name="Oberbeckmann S."/>
            <person name="Bunk B."/>
            <person name="Jeske O."/>
            <person name="Meyerdierks A."/>
            <person name="Storesund J.E."/>
            <person name="Kallscheuer N."/>
            <person name="Luecker S."/>
            <person name="Lage O.M."/>
            <person name="Pohl T."/>
            <person name="Merkel B.J."/>
            <person name="Hornburger P."/>
            <person name="Mueller R.-W."/>
            <person name="Bruemmer F."/>
            <person name="Labrenz M."/>
            <person name="Spormann A.M."/>
            <person name="Op Den Camp H."/>
            <person name="Overmann J."/>
            <person name="Amann R."/>
            <person name="Jetten M.S.M."/>
            <person name="Mascher T."/>
            <person name="Medema M.H."/>
            <person name="Devos D.P."/>
            <person name="Kaster A.-K."/>
            <person name="Ovreas L."/>
            <person name="Rohde M."/>
            <person name="Galperin M.Y."/>
            <person name="Jogler C."/>
        </authorList>
    </citation>
    <scope>NUCLEOTIDE SEQUENCE [LARGE SCALE GENOMIC DNA]</scope>
    <source>
        <strain evidence="3 4">Pla144</strain>
    </source>
</reference>
<protein>
    <submittedName>
        <fullName evidence="3">Penicillin-binding protein 4</fullName>
    </submittedName>
</protein>
<dbReference type="Gene3D" id="3.40.710.10">
    <property type="entry name" value="DD-peptidase/beta-lactamase superfamily"/>
    <property type="match status" value="1"/>
</dbReference>
<sequence precursor="true">MTLLFRLSCLVLATFSLPSFAYPASAFPGFIEVGEKGKQIVALVRQAEHDAGFSGAVLAAERGRIISAVAVGISGKQTLDVTTLFELASCTKPFTAIAVMKLVEEGKLKLDDPIADYLPGIPENCSAITVRHLLQHTSGIPGTNSEGRGTELAKVLPKFLAGGPQSPPGEHHEYWNQGYALLSEVIARASGKSYTSYMRQAIFKPCKMESSRFNGDSRPRGVKVAIGVSTHGENRSALEHPYGEYGLQYRGMGGLVTNLVDLWRWDRTLASGKLLKPESYAEMTTPGPSGYGLGWRVHEEGGHSIHEHSGSVRGFLASLRRVPDTGSCLFILANSDDRKPFGIVKRACEDALAGRVAHLELPISLDSKLVDSLVGTYRDSAGRTLTVSREGATAAASINWHGPVSAGHLNQGEGDNLLFEMAGSKNEISVDRDPQGKVSALTIIDLEPPVKFFRH</sequence>
<evidence type="ECO:0000256" key="1">
    <source>
        <dbReference type="SAM" id="SignalP"/>
    </source>
</evidence>
<evidence type="ECO:0000313" key="3">
    <source>
        <dbReference type="EMBL" id="TWU29299.1"/>
    </source>
</evidence>
<gene>
    <name evidence="3" type="primary">pbpE_2</name>
    <name evidence="3" type="ORF">Pla144_00750</name>
</gene>
<keyword evidence="1" id="KW-0732">Signal</keyword>
<dbReference type="SUPFAM" id="SSF56601">
    <property type="entry name" value="beta-lactamase/transpeptidase-like"/>
    <property type="match status" value="1"/>
</dbReference>
<dbReference type="PANTHER" id="PTHR46825:SF9">
    <property type="entry name" value="BETA-LACTAMASE-RELATED DOMAIN-CONTAINING PROTEIN"/>
    <property type="match status" value="1"/>
</dbReference>
<dbReference type="PANTHER" id="PTHR46825">
    <property type="entry name" value="D-ALANYL-D-ALANINE-CARBOXYPEPTIDASE/ENDOPEPTIDASE AMPH"/>
    <property type="match status" value="1"/>
</dbReference>
<comment type="caution">
    <text evidence="3">The sequence shown here is derived from an EMBL/GenBank/DDBJ whole genome shotgun (WGS) entry which is preliminary data.</text>
</comment>
<accession>A0A5C6D365</accession>